<dbReference type="GO" id="GO:0008270">
    <property type="term" value="F:zinc ion binding"/>
    <property type="evidence" value="ECO:0007669"/>
    <property type="project" value="InterPro"/>
</dbReference>
<dbReference type="InterPro" id="IPR052892">
    <property type="entry name" value="NA-targeting_endonuclease"/>
</dbReference>
<dbReference type="CDD" id="cd00085">
    <property type="entry name" value="HNHc"/>
    <property type="match status" value="1"/>
</dbReference>
<dbReference type="PANTHER" id="PTHR33877:SF2">
    <property type="entry name" value="OS07G0170200 PROTEIN"/>
    <property type="match status" value="1"/>
</dbReference>
<gene>
    <name evidence="2" type="ORF">SAMN05216409_11894</name>
</gene>
<evidence type="ECO:0000313" key="2">
    <source>
        <dbReference type="EMBL" id="SER37405.1"/>
    </source>
</evidence>
<dbReference type="Pfam" id="PF01844">
    <property type="entry name" value="HNH"/>
    <property type="match status" value="1"/>
</dbReference>
<dbReference type="Gene3D" id="1.10.30.50">
    <property type="match status" value="1"/>
</dbReference>
<dbReference type="GeneID" id="300268765"/>
<name>A0A9X8MH54_9PSED</name>
<dbReference type="InterPro" id="IPR003615">
    <property type="entry name" value="HNH_nuc"/>
</dbReference>
<dbReference type="AlphaFoldDB" id="A0A9X8MH54"/>
<keyword evidence="2" id="KW-0255">Endonuclease</keyword>
<evidence type="ECO:0000313" key="3">
    <source>
        <dbReference type="Proteomes" id="UP000183210"/>
    </source>
</evidence>
<feature type="domain" description="HNH nuclease" evidence="1">
    <location>
        <begin position="91"/>
        <end position="141"/>
    </location>
</feature>
<protein>
    <submittedName>
        <fullName evidence="2">HNH endonuclease</fullName>
    </submittedName>
</protein>
<keyword evidence="2" id="KW-0378">Hydrolase</keyword>
<dbReference type="Proteomes" id="UP000183210">
    <property type="component" value="Unassembled WGS sequence"/>
</dbReference>
<keyword evidence="2" id="KW-0540">Nuclease</keyword>
<comment type="caution">
    <text evidence="2">The sequence shown here is derived from an EMBL/GenBank/DDBJ whole genome shotgun (WGS) entry which is preliminary data.</text>
</comment>
<dbReference type="PANTHER" id="PTHR33877">
    <property type="entry name" value="SLL1193 PROTEIN"/>
    <property type="match status" value="1"/>
</dbReference>
<dbReference type="InterPro" id="IPR002711">
    <property type="entry name" value="HNH"/>
</dbReference>
<proteinExistence type="predicted"/>
<sequence>MSHLRKSSFVQTFQGVTYTEPSELFEAVKQAENQALSLFREFLEDNQELLSTVARKGDGNCGELVAILIEQLGSNFSSTPAVYRKKKIDGTLRRQVFERDAYRCVACGDYKNLHCDHKHPESLGGETTLDNLQTLCGACNLSKGSSVTWEGRKA</sequence>
<dbReference type="GO" id="GO:0004519">
    <property type="term" value="F:endonuclease activity"/>
    <property type="evidence" value="ECO:0007669"/>
    <property type="project" value="UniProtKB-KW"/>
</dbReference>
<reference evidence="2 3" key="1">
    <citation type="submission" date="2016-10" db="EMBL/GenBank/DDBJ databases">
        <authorList>
            <person name="Varghese N."/>
            <person name="Submissions S."/>
        </authorList>
    </citation>
    <scope>NUCLEOTIDE SEQUENCE [LARGE SCALE GENOMIC DNA]</scope>
    <source>
        <strain evidence="2 3">LMG 21974</strain>
    </source>
</reference>
<dbReference type="SMART" id="SM00507">
    <property type="entry name" value="HNHc"/>
    <property type="match status" value="1"/>
</dbReference>
<evidence type="ECO:0000259" key="1">
    <source>
        <dbReference type="SMART" id="SM00507"/>
    </source>
</evidence>
<dbReference type="EMBL" id="FOEV01000018">
    <property type="protein sequence ID" value="SER37405.1"/>
    <property type="molecule type" value="Genomic_DNA"/>
</dbReference>
<organism evidence="2 3">
    <name type="scientific">Pseudomonas lutea</name>
    <dbReference type="NCBI Taxonomy" id="243924"/>
    <lineage>
        <taxon>Bacteria</taxon>
        <taxon>Pseudomonadati</taxon>
        <taxon>Pseudomonadota</taxon>
        <taxon>Gammaproteobacteria</taxon>
        <taxon>Pseudomonadales</taxon>
        <taxon>Pseudomonadaceae</taxon>
        <taxon>Pseudomonas</taxon>
    </lineage>
</organism>
<dbReference type="GO" id="GO:0003676">
    <property type="term" value="F:nucleic acid binding"/>
    <property type="evidence" value="ECO:0007669"/>
    <property type="project" value="InterPro"/>
</dbReference>
<accession>A0A9X8MH54</accession>
<dbReference type="RefSeq" id="WP_074829752.1">
    <property type="nucleotide sequence ID" value="NZ_FOEV01000018.1"/>
</dbReference>